<evidence type="ECO:0000256" key="1">
    <source>
        <dbReference type="ARBA" id="ARBA00006484"/>
    </source>
</evidence>
<dbReference type="Pfam" id="PF00106">
    <property type="entry name" value="adh_short"/>
    <property type="match status" value="1"/>
</dbReference>
<comment type="caution">
    <text evidence="3">The sequence shown here is derived from an EMBL/GenBank/DDBJ whole genome shotgun (WGS) entry which is preliminary data.</text>
</comment>
<evidence type="ECO:0000256" key="2">
    <source>
        <dbReference type="ARBA" id="ARBA00023002"/>
    </source>
</evidence>
<dbReference type="PANTHER" id="PTHR42901">
    <property type="entry name" value="ALCOHOL DEHYDROGENASE"/>
    <property type="match status" value="1"/>
</dbReference>
<dbReference type="Proteomes" id="UP001391051">
    <property type="component" value="Unassembled WGS sequence"/>
</dbReference>
<dbReference type="PRINTS" id="PR00081">
    <property type="entry name" value="GDHRDH"/>
</dbReference>
<name>A0ABR1QL13_9PEZI</name>
<dbReference type="GeneID" id="92073182"/>
<dbReference type="InterPro" id="IPR002347">
    <property type="entry name" value="SDR_fam"/>
</dbReference>
<reference evidence="3 4" key="1">
    <citation type="submission" date="2023-01" db="EMBL/GenBank/DDBJ databases">
        <title>Analysis of 21 Apiospora genomes using comparative genomics revels a genus with tremendous synthesis potential of carbohydrate active enzymes and secondary metabolites.</title>
        <authorList>
            <person name="Sorensen T."/>
        </authorList>
    </citation>
    <scope>NUCLEOTIDE SEQUENCE [LARGE SCALE GENOMIC DNA]</scope>
    <source>
        <strain evidence="3 4">CBS 24483</strain>
    </source>
</reference>
<dbReference type="Gene3D" id="3.40.50.720">
    <property type="entry name" value="NAD(P)-binding Rossmann-like Domain"/>
    <property type="match status" value="1"/>
</dbReference>
<organism evidence="3 4">
    <name type="scientific">Apiospora aurea</name>
    <dbReference type="NCBI Taxonomy" id="335848"/>
    <lineage>
        <taxon>Eukaryota</taxon>
        <taxon>Fungi</taxon>
        <taxon>Dikarya</taxon>
        <taxon>Ascomycota</taxon>
        <taxon>Pezizomycotina</taxon>
        <taxon>Sordariomycetes</taxon>
        <taxon>Xylariomycetidae</taxon>
        <taxon>Amphisphaeriales</taxon>
        <taxon>Apiosporaceae</taxon>
        <taxon>Apiospora</taxon>
    </lineage>
</organism>
<dbReference type="PANTHER" id="PTHR42901:SF1">
    <property type="entry name" value="ALCOHOL DEHYDROGENASE"/>
    <property type="match status" value="1"/>
</dbReference>
<proteinExistence type="inferred from homology"/>
<evidence type="ECO:0000313" key="3">
    <source>
        <dbReference type="EMBL" id="KAK7959044.1"/>
    </source>
</evidence>
<gene>
    <name evidence="3" type="ORF">PG986_003898</name>
</gene>
<dbReference type="RefSeq" id="XP_066702747.1">
    <property type="nucleotide sequence ID" value="XM_066840120.1"/>
</dbReference>
<dbReference type="EMBL" id="JAQQWE010000003">
    <property type="protein sequence ID" value="KAK7959044.1"/>
    <property type="molecule type" value="Genomic_DNA"/>
</dbReference>
<dbReference type="CDD" id="cd05233">
    <property type="entry name" value="SDR_c"/>
    <property type="match status" value="1"/>
</dbReference>
<sequence length="301" mass="32566">MAELEAIKFSLTKAFHKTPYPSISPLRPELSKAGQSVLVTGGGGGIGFHIAKAFLQAKAATVVIVGRREGFIQDAAAKLGREFPEAQVVGLRCDVAESDDVEGLWGDLKARGILVDVLVLNATIVPPMAPLLEVGTKAVMESYNVNVKGNLDMTQRFYKQEGSRMGVTKYLVHVSTVAAHNFITAAKILTYGLSKNAGALAMQLIAQDTKVEDMQIVTFNPGPVFTPGAASTGVTKDGFDWNDGKTRPVRPLRGLGRFPEAAFLHGRFVWNEWDVDEMKSGGLRKKIDEDPTYLRIGVHGI</sequence>
<keyword evidence="4" id="KW-1185">Reference proteome</keyword>
<dbReference type="SUPFAM" id="SSF51735">
    <property type="entry name" value="NAD(P)-binding Rossmann-fold domains"/>
    <property type="match status" value="1"/>
</dbReference>
<comment type="similarity">
    <text evidence="1">Belongs to the short-chain dehydrogenases/reductases (SDR) family.</text>
</comment>
<accession>A0ABR1QL13</accession>
<protein>
    <submittedName>
        <fullName evidence="3">Short-chain dehydrogenase</fullName>
    </submittedName>
</protein>
<evidence type="ECO:0000313" key="4">
    <source>
        <dbReference type="Proteomes" id="UP001391051"/>
    </source>
</evidence>
<keyword evidence="2" id="KW-0560">Oxidoreductase</keyword>
<dbReference type="InterPro" id="IPR036291">
    <property type="entry name" value="NAD(P)-bd_dom_sf"/>
</dbReference>